<accession>A0AC34RLA6</accession>
<organism evidence="1 2">
    <name type="scientific">Panagrolaimus sp. JU765</name>
    <dbReference type="NCBI Taxonomy" id="591449"/>
    <lineage>
        <taxon>Eukaryota</taxon>
        <taxon>Metazoa</taxon>
        <taxon>Ecdysozoa</taxon>
        <taxon>Nematoda</taxon>
        <taxon>Chromadorea</taxon>
        <taxon>Rhabditida</taxon>
        <taxon>Tylenchina</taxon>
        <taxon>Panagrolaimomorpha</taxon>
        <taxon>Panagrolaimoidea</taxon>
        <taxon>Panagrolaimidae</taxon>
        <taxon>Panagrolaimus</taxon>
    </lineage>
</organism>
<evidence type="ECO:0000313" key="2">
    <source>
        <dbReference type="WBParaSite" id="JU765_v2.g7838.t1"/>
    </source>
</evidence>
<protein>
    <submittedName>
        <fullName evidence="2">Uncharacterized protein</fullName>
    </submittedName>
</protein>
<dbReference type="WBParaSite" id="JU765_v2.g7838.t1">
    <property type="protein sequence ID" value="JU765_v2.g7838.t1"/>
    <property type="gene ID" value="JU765_v2.g7838"/>
</dbReference>
<evidence type="ECO:0000313" key="1">
    <source>
        <dbReference type="Proteomes" id="UP000887576"/>
    </source>
</evidence>
<name>A0AC34RLA6_9BILA</name>
<dbReference type="Proteomes" id="UP000887576">
    <property type="component" value="Unplaced"/>
</dbReference>
<reference evidence="2" key="1">
    <citation type="submission" date="2022-11" db="UniProtKB">
        <authorList>
            <consortium name="WormBaseParasite"/>
        </authorList>
    </citation>
    <scope>IDENTIFICATION</scope>
</reference>
<sequence length="89" mass="10212">MVMNFLQIVNEIRRPLAVPTYGLLMESKSFGAIIGPWLGRLFGKNAFVREFVSNACDALEKRKRNGLVLNDELYVNIVINKEERTLTIR</sequence>
<proteinExistence type="predicted"/>